<comment type="similarity">
    <text evidence="2 7">Belongs to the NDUFAF7 family.</text>
</comment>
<proteinExistence type="inferred from homology"/>
<sequence length="481" mass="53647">MKPRPTFVSIFFSSLLETRSQSPLLDLVMLHLTRPLRSLSGRRLLYTTASRQCPIPKSFKSQIPNRLDAQPDPNVSRQTPLGELLSKVIKVTGPLTVSMYMRQCLTHPEHGYYTSRDPLGARGDFITSPEISQMFGEMIGVWFFALWLVQGKPASVNFVEFGPGKGTLMFDAMRSFGRLLNKREDPAKVKLNIVFVEASHVLRQRQAALLGDSDVDATGEFWKAKHRWGGDLLWVDTEKDVFEITHESDTNFIIAHEFFDALPINKFVKVDDGTWREIHVDQHPDTGELCLVRTPHETPMCSIVKTNPRYSTVPAGTVVEVSPDTAMYTATISQLITRNEKSTGGALIVDYGPKMGVPSNTLRGIKDHKIVNPFHDPGEVDLSADVDFQAVAQAAIDAADVSVVGPVDQGDFLEQVGMGTRLKQLEKHVKTENEREILMTGYKRLVEKNGASMGKIYKFMGIVPKGVEVPIGFDPLTKNDY</sequence>
<dbReference type="GO" id="GO:0032981">
    <property type="term" value="P:mitochondrial respiratory chain complex I assembly"/>
    <property type="evidence" value="ECO:0007669"/>
    <property type="project" value="TreeGrafter"/>
</dbReference>
<dbReference type="Pfam" id="PF02636">
    <property type="entry name" value="Methyltransf_28"/>
    <property type="match status" value="1"/>
</dbReference>
<keyword evidence="3 7" id="KW-0489">Methyltransferase</keyword>
<dbReference type="PhylomeDB" id="A0A061AR16"/>
<organism evidence="8">
    <name type="scientific">Cyberlindnera fabianii</name>
    <name type="common">Yeast</name>
    <name type="synonym">Hansenula fabianii</name>
    <dbReference type="NCBI Taxonomy" id="36022"/>
    <lineage>
        <taxon>Eukaryota</taxon>
        <taxon>Fungi</taxon>
        <taxon>Dikarya</taxon>
        <taxon>Ascomycota</taxon>
        <taxon>Saccharomycotina</taxon>
        <taxon>Saccharomycetes</taxon>
        <taxon>Phaffomycetales</taxon>
        <taxon>Phaffomycetaceae</taxon>
        <taxon>Cyberlindnera</taxon>
    </lineage>
</organism>
<dbReference type="VEuPathDB" id="FungiDB:BON22_5100"/>
<reference evidence="8" key="1">
    <citation type="journal article" date="2014" name="Genome Announc.">
        <title>Genome sequence of the yeast Cyberlindnera fabianii (Hansenula fabianii).</title>
        <authorList>
            <person name="Freel K.C."/>
            <person name="Sarilar V."/>
            <person name="Neuveglise C."/>
            <person name="Devillers H."/>
            <person name="Friedrich A."/>
            <person name="Schacherer J."/>
        </authorList>
    </citation>
    <scope>NUCLEOTIDE SEQUENCE</scope>
    <source>
        <strain evidence="8">YJS4271</strain>
    </source>
</reference>
<dbReference type="EMBL" id="LK052888">
    <property type="protein sequence ID" value="CDR39597.1"/>
    <property type="molecule type" value="Genomic_DNA"/>
</dbReference>
<dbReference type="InterPro" id="IPR003788">
    <property type="entry name" value="NDUFAF7"/>
</dbReference>
<evidence type="ECO:0000256" key="6">
    <source>
        <dbReference type="ARBA" id="ARBA00048612"/>
    </source>
</evidence>
<dbReference type="GO" id="GO:0035243">
    <property type="term" value="F:protein-arginine omega-N symmetric methyltransferase activity"/>
    <property type="evidence" value="ECO:0007669"/>
    <property type="project" value="UniProtKB-EC"/>
</dbReference>
<name>A0A061AR16_CYBFA</name>
<dbReference type="GO" id="GO:0005739">
    <property type="term" value="C:mitochondrion"/>
    <property type="evidence" value="ECO:0007669"/>
    <property type="project" value="UniProtKB-SubCell"/>
</dbReference>
<comment type="function">
    <text evidence="7">Arginine methyltransferase involved in the assembly or stability of mitochondrial NADH:ubiquinone oxidoreductase complex (complex I).</text>
</comment>
<evidence type="ECO:0000256" key="7">
    <source>
        <dbReference type="RuleBase" id="RU364114"/>
    </source>
</evidence>
<comment type="catalytic activity">
    <reaction evidence="6 7">
        <text>L-arginyl-[protein] + 2 S-adenosyl-L-methionine = N(omega),N(omega)'-dimethyl-L-arginyl-[protein] + 2 S-adenosyl-L-homocysteine + 2 H(+)</text>
        <dbReference type="Rhea" id="RHEA:48108"/>
        <dbReference type="Rhea" id="RHEA-COMP:10532"/>
        <dbReference type="Rhea" id="RHEA-COMP:11992"/>
        <dbReference type="ChEBI" id="CHEBI:15378"/>
        <dbReference type="ChEBI" id="CHEBI:29965"/>
        <dbReference type="ChEBI" id="CHEBI:57856"/>
        <dbReference type="ChEBI" id="CHEBI:59789"/>
        <dbReference type="ChEBI" id="CHEBI:88221"/>
        <dbReference type="EC" id="2.1.1.320"/>
    </reaction>
</comment>
<evidence type="ECO:0000256" key="1">
    <source>
        <dbReference type="ARBA" id="ARBA00004173"/>
    </source>
</evidence>
<gene>
    <name evidence="8" type="ORF">CYFA0S_03e05138g</name>
</gene>
<dbReference type="EC" id="2.1.1.320" evidence="7"/>
<dbReference type="SUPFAM" id="SSF53335">
    <property type="entry name" value="S-adenosyl-L-methionine-dependent methyltransferases"/>
    <property type="match status" value="1"/>
</dbReference>
<keyword evidence="4 7" id="KW-0808">Transferase</keyword>
<keyword evidence="5 7" id="KW-0496">Mitochondrion</keyword>
<protein>
    <recommendedName>
        <fullName evidence="7">Protein arginine methyltransferase NDUFAF7</fullName>
        <ecNumber evidence="7">2.1.1.320</ecNumber>
    </recommendedName>
</protein>
<dbReference type="PANTHER" id="PTHR12049:SF7">
    <property type="entry name" value="PROTEIN ARGININE METHYLTRANSFERASE NDUFAF7, MITOCHONDRIAL"/>
    <property type="match status" value="1"/>
</dbReference>
<dbReference type="InterPro" id="IPR029063">
    <property type="entry name" value="SAM-dependent_MTases_sf"/>
</dbReference>
<comment type="subcellular location">
    <subcellularLocation>
        <location evidence="1 7">Mitochondrion</location>
    </subcellularLocation>
</comment>
<dbReference type="PANTHER" id="PTHR12049">
    <property type="entry name" value="PROTEIN ARGININE METHYLTRANSFERASE NDUFAF7, MITOCHONDRIAL"/>
    <property type="match status" value="1"/>
</dbReference>
<evidence type="ECO:0000256" key="3">
    <source>
        <dbReference type="ARBA" id="ARBA00022603"/>
    </source>
</evidence>
<dbReference type="Gene3D" id="3.40.50.12710">
    <property type="match status" value="1"/>
</dbReference>
<evidence type="ECO:0000313" key="8">
    <source>
        <dbReference type="EMBL" id="CDR39597.1"/>
    </source>
</evidence>
<evidence type="ECO:0000256" key="5">
    <source>
        <dbReference type="ARBA" id="ARBA00023128"/>
    </source>
</evidence>
<dbReference type="OrthoDB" id="5595109at2759"/>
<evidence type="ECO:0000256" key="4">
    <source>
        <dbReference type="ARBA" id="ARBA00022679"/>
    </source>
</evidence>
<dbReference type="InterPro" id="IPR038375">
    <property type="entry name" value="NDUFAF7_sf"/>
</dbReference>
<dbReference type="GO" id="GO:0032259">
    <property type="term" value="P:methylation"/>
    <property type="evidence" value="ECO:0007669"/>
    <property type="project" value="UniProtKB-KW"/>
</dbReference>
<accession>A0A061AR16</accession>
<evidence type="ECO:0000256" key="2">
    <source>
        <dbReference type="ARBA" id="ARBA00005891"/>
    </source>
</evidence>
<dbReference type="AlphaFoldDB" id="A0A061AR16"/>